<proteinExistence type="predicted"/>
<comment type="cofactor">
    <cofactor evidence="1">
        <name>Mg(2+)</name>
        <dbReference type="ChEBI" id="CHEBI:18420"/>
    </cofactor>
</comment>
<evidence type="ECO:0000259" key="4">
    <source>
        <dbReference type="PROSITE" id="PS50164"/>
    </source>
</evidence>
<dbReference type="SUPFAM" id="SSF82771">
    <property type="entry name" value="GIY-YIG endonuclease"/>
    <property type="match status" value="1"/>
</dbReference>
<evidence type="ECO:0000313" key="5">
    <source>
        <dbReference type="EMBL" id="AGY47141.1"/>
    </source>
</evidence>
<dbReference type="Proteomes" id="UP000017651">
    <property type="component" value="Segment"/>
</dbReference>
<keyword evidence="5" id="KW-0378">Hydrolase</keyword>
<keyword evidence="5" id="KW-0540">Nuclease</keyword>
<keyword evidence="5" id="KW-0255">Endonuclease</keyword>
<dbReference type="InterPro" id="IPR000305">
    <property type="entry name" value="GIY-YIG_endonuc"/>
</dbReference>
<accession>U5PTQ9</accession>
<evidence type="ECO:0000256" key="3">
    <source>
        <dbReference type="SAM" id="MobiDB-lite"/>
    </source>
</evidence>
<dbReference type="Gene3D" id="3.40.1440.10">
    <property type="entry name" value="GIY-YIG endonuclease"/>
    <property type="match status" value="1"/>
</dbReference>
<keyword evidence="6" id="KW-1185">Reference proteome</keyword>
<organism evidence="5 6">
    <name type="scientific">Clavibacter phage CN1A</name>
    <dbReference type="NCBI Taxonomy" id="1406793"/>
    <lineage>
        <taxon>Viruses</taxon>
        <taxon>Duplodnaviria</taxon>
        <taxon>Heunggongvirae</taxon>
        <taxon>Uroviricota</taxon>
        <taxon>Caudoviricetes</taxon>
        <taxon>Cinunavirus</taxon>
        <taxon>Cinunavirus CN1A</taxon>
    </lineage>
</organism>
<dbReference type="PROSITE" id="PS50164">
    <property type="entry name" value="GIY_YIG"/>
    <property type="match status" value="1"/>
</dbReference>
<dbReference type="EMBL" id="KF669650">
    <property type="protein sequence ID" value="AGY47141.1"/>
    <property type="molecule type" value="Genomic_DNA"/>
</dbReference>
<dbReference type="InterPro" id="IPR035901">
    <property type="entry name" value="GIY-YIG_endonuc_sf"/>
</dbReference>
<keyword evidence="2" id="KW-0460">Magnesium</keyword>
<feature type="compositionally biased region" description="Low complexity" evidence="3">
    <location>
        <begin position="102"/>
        <end position="118"/>
    </location>
</feature>
<feature type="region of interest" description="Disordered" evidence="3">
    <location>
        <begin position="97"/>
        <end position="138"/>
    </location>
</feature>
<dbReference type="RefSeq" id="YP_009004244.1">
    <property type="nucleotide sequence ID" value="NC_023549.1"/>
</dbReference>
<sequence length="159" mass="17535">MNKNMNRQPCVYGLEAGGFLYVGVTTVNPKTRWWGHRGRARGGHTAPVYERMREVGIDAVKIVVLEECEADRLEGRELFWIQKLKSEGHDLTNQIGADGKAKSMSASSRSRIGAAKAGKPTWIKGKTGAAAGWTPERKAAQRARIIKFNQSQPVRSNTA</sequence>
<evidence type="ECO:0000256" key="2">
    <source>
        <dbReference type="ARBA" id="ARBA00022842"/>
    </source>
</evidence>
<protein>
    <submittedName>
        <fullName evidence="5">GIY-YIG Endonuclease</fullName>
    </submittedName>
</protein>
<dbReference type="GeneID" id="18506552"/>
<dbReference type="GO" id="GO:0004519">
    <property type="term" value="F:endonuclease activity"/>
    <property type="evidence" value="ECO:0007669"/>
    <property type="project" value="UniProtKB-KW"/>
</dbReference>
<evidence type="ECO:0000256" key="1">
    <source>
        <dbReference type="ARBA" id="ARBA00001946"/>
    </source>
</evidence>
<dbReference type="KEGG" id="vg:18506552"/>
<reference evidence="5 6" key="1">
    <citation type="journal article" date="2013" name="Genome Announc.">
        <title>Complete Genome of Clavibacter michiganensis subsp. sepedonicusis Siphophage CN1A.</title>
        <authorList>
            <person name="Kongari R.R."/>
            <person name="Yao G.W."/>
            <person name="Chamakura K.R."/>
            <person name="Kuty Everett G.F."/>
        </authorList>
    </citation>
    <scope>NUCLEOTIDE SEQUENCE [LARGE SCALE GENOMIC DNA]</scope>
</reference>
<feature type="domain" description="GIY-YIG" evidence="4">
    <location>
        <begin position="7"/>
        <end position="87"/>
    </location>
</feature>
<name>U5PTQ9_9CAUD</name>
<gene>
    <name evidence="5" type="ORF">CN1A_32</name>
</gene>
<dbReference type="Pfam" id="PF01541">
    <property type="entry name" value="GIY-YIG"/>
    <property type="match status" value="1"/>
</dbReference>
<evidence type="ECO:0000313" key="6">
    <source>
        <dbReference type="Proteomes" id="UP000017651"/>
    </source>
</evidence>